<accession>A0AAD9YSX4</accession>
<reference evidence="2" key="1">
    <citation type="submission" date="2023-02" db="EMBL/GenBank/DDBJ databases">
        <title>Colletotrichum kahawae CIFC_Que2 genome sequencing and assembly.</title>
        <authorList>
            <person name="Baroncelli R."/>
        </authorList>
    </citation>
    <scope>NUCLEOTIDE SEQUENCE</scope>
    <source>
        <strain evidence="2">CIFC_Que2</strain>
    </source>
</reference>
<comment type="caution">
    <text evidence="2">The sequence shown here is derived from an EMBL/GenBank/DDBJ whole genome shotgun (WGS) entry which is preliminary data.</text>
</comment>
<evidence type="ECO:0000256" key="1">
    <source>
        <dbReference type="SAM" id="Phobius"/>
    </source>
</evidence>
<dbReference type="EMBL" id="VYYT01000033">
    <property type="protein sequence ID" value="KAK2775848.1"/>
    <property type="molecule type" value="Genomic_DNA"/>
</dbReference>
<proteinExistence type="predicted"/>
<keyword evidence="1" id="KW-0472">Membrane</keyword>
<protein>
    <submittedName>
        <fullName evidence="2">Uncharacterized protein</fullName>
    </submittedName>
</protein>
<name>A0AAD9YSX4_COLKA</name>
<feature type="transmembrane region" description="Helical" evidence="1">
    <location>
        <begin position="188"/>
        <end position="211"/>
    </location>
</feature>
<gene>
    <name evidence="2" type="ORF">CKAH01_12657</name>
</gene>
<evidence type="ECO:0000313" key="2">
    <source>
        <dbReference type="EMBL" id="KAK2775848.1"/>
    </source>
</evidence>
<dbReference type="Proteomes" id="UP001281614">
    <property type="component" value="Unassembled WGS sequence"/>
</dbReference>
<keyword evidence="1" id="KW-0812">Transmembrane</keyword>
<evidence type="ECO:0000313" key="3">
    <source>
        <dbReference type="Proteomes" id="UP001281614"/>
    </source>
</evidence>
<organism evidence="2 3">
    <name type="scientific">Colletotrichum kahawae</name>
    <name type="common">Coffee berry disease fungus</name>
    <dbReference type="NCBI Taxonomy" id="34407"/>
    <lineage>
        <taxon>Eukaryota</taxon>
        <taxon>Fungi</taxon>
        <taxon>Dikarya</taxon>
        <taxon>Ascomycota</taxon>
        <taxon>Pezizomycotina</taxon>
        <taxon>Sordariomycetes</taxon>
        <taxon>Hypocreomycetidae</taxon>
        <taxon>Glomerellales</taxon>
        <taxon>Glomerellaceae</taxon>
        <taxon>Colletotrichum</taxon>
        <taxon>Colletotrichum gloeosporioides species complex</taxon>
    </lineage>
</organism>
<keyword evidence="1" id="KW-1133">Transmembrane helix</keyword>
<feature type="transmembrane region" description="Helical" evidence="1">
    <location>
        <begin position="142"/>
        <end position="168"/>
    </location>
</feature>
<keyword evidence="3" id="KW-1185">Reference proteome</keyword>
<sequence length="262" mass="28933">MLFTTAQRLQGTIAAIKTTSKRHIFNLLVSPEVHEIWFHVPSHFSQLKILRCAGEGSKGKLYVNGSSTYNSVRLDKWQAHRHKRHTLLLGHERGVRIRLAEIVNIPHWARCRNQFTESEQAELRQHFTALSGKSRWDDVKGVVSAIVGLVVGTVKLKLAANGAVGGIYVKYAFGFHALELGAAGAKVAGVATAAGSAIVLGVTAAAAVYFIPWESLMDWLKGALSFLWDKVCAVWERFKDWVMQLFGGHTGPRPLEFAVYNG</sequence>
<dbReference type="AlphaFoldDB" id="A0AAD9YSX4"/>